<reference evidence="1 2" key="1">
    <citation type="submission" date="2019-03" db="EMBL/GenBank/DDBJ databases">
        <title>Lake Tanganyika Metagenome-Assembled Genomes (MAGs).</title>
        <authorList>
            <person name="Tran P."/>
        </authorList>
    </citation>
    <scope>NUCLEOTIDE SEQUENCE [LARGE SCALE GENOMIC DNA]</scope>
    <source>
        <strain evidence="1">K_DeepCast_65m_m2_236</strain>
    </source>
</reference>
<sequence>MIDSLRAHHFLCIATYQGKGYSPDFVANMNRVWAHAKGGNVGAVRATAEADPICHACPHLRERDDPVSCRFQTSIGARDRRMIQAMDWEENQQVSFEDVMEVVHARHK</sequence>
<comment type="caution">
    <text evidence="1">The sequence shown here is derived from an EMBL/GenBank/DDBJ whole genome shotgun (WGS) entry which is preliminary data.</text>
</comment>
<evidence type="ECO:0000313" key="1">
    <source>
        <dbReference type="EMBL" id="MBM3275362.1"/>
    </source>
</evidence>
<accession>A0A937X5W5</accession>
<dbReference type="EMBL" id="VGJX01000546">
    <property type="protein sequence ID" value="MBM3275362.1"/>
    <property type="molecule type" value="Genomic_DNA"/>
</dbReference>
<organism evidence="1 2">
    <name type="scientific">Candidatus Tanganyikabacteria bacterium</name>
    <dbReference type="NCBI Taxonomy" id="2961651"/>
    <lineage>
        <taxon>Bacteria</taxon>
        <taxon>Bacillati</taxon>
        <taxon>Candidatus Sericytochromatia</taxon>
        <taxon>Candidatus Tanganyikabacteria</taxon>
    </lineage>
</organism>
<feature type="non-terminal residue" evidence="1">
    <location>
        <position position="108"/>
    </location>
</feature>
<dbReference type="Proteomes" id="UP000703893">
    <property type="component" value="Unassembled WGS sequence"/>
</dbReference>
<gene>
    <name evidence="1" type="ORF">FJZ00_09425</name>
</gene>
<proteinExistence type="predicted"/>
<dbReference type="AlphaFoldDB" id="A0A937X5W5"/>
<evidence type="ECO:0000313" key="2">
    <source>
        <dbReference type="Proteomes" id="UP000703893"/>
    </source>
</evidence>
<name>A0A937X5W5_9BACT</name>
<protein>
    <submittedName>
        <fullName evidence="1">DUF1284 domain-containing protein</fullName>
    </submittedName>
</protein>
<dbReference type="Pfam" id="PF06935">
    <property type="entry name" value="DUF1284"/>
    <property type="match status" value="1"/>
</dbReference>
<dbReference type="InterPro" id="IPR009702">
    <property type="entry name" value="DUF1284"/>
</dbReference>